<proteinExistence type="predicted"/>
<evidence type="ECO:0000313" key="1">
    <source>
        <dbReference type="EMBL" id="GHO97011.1"/>
    </source>
</evidence>
<comment type="caution">
    <text evidence="1">The sequence shown here is derived from an EMBL/GenBank/DDBJ whole genome shotgun (WGS) entry which is preliminary data.</text>
</comment>
<evidence type="ECO:0000313" key="2">
    <source>
        <dbReference type="Proteomes" id="UP000597444"/>
    </source>
</evidence>
<dbReference type="AlphaFoldDB" id="A0A8J3IXC4"/>
<dbReference type="InterPro" id="IPR036388">
    <property type="entry name" value="WH-like_DNA-bd_sf"/>
</dbReference>
<dbReference type="RefSeq" id="WP_220207599.1">
    <property type="nucleotide sequence ID" value="NZ_BNJK01000001.1"/>
</dbReference>
<sequence length="68" mass="7763">MLLCILKGDAERHVQLEALIDTLPPKWRTVVRLHLGFDGQALSFQDIRKQLGLRGRSTASTRYTLAMR</sequence>
<reference evidence="1" key="1">
    <citation type="submission" date="2020-10" db="EMBL/GenBank/DDBJ databases">
        <title>Taxonomic study of unclassified bacteria belonging to the class Ktedonobacteria.</title>
        <authorList>
            <person name="Yabe S."/>
            <person name="Wang C.M."/>
            <person name="Zheng Y."/>
            <person name="Sakai Y."/>
            <person name="Cavaletti L."/>
            <person name="Monciardini P."/>
            <person name="Donadio S."/>
        </authorList>
    </citation>
    <scope>NUCLEOTIDE SEQUENCE</scope>
    <source>
        <strain evidence="1">ID150040</strain>
    </source>
</reference>
<protein>
    <submittedName>
        <fullName evidence="1">Uncharacterized protein</fullName>
    </submittedName>
</protein>
<accession>A0A8J3IXC4</accession>
<dbReference type="EMBL" id="BNJK01000001">
    <property type="protein sequence ID" value="GHO97011.1"/>
    <property type="molecule type" value="Genomic_DNA"/>
</dbReference>
<name>A0A8J3IXC4_9CHLR</name>
<keyword evidence="2" id="KW-1185">Reference proteome</keyword>
<dbReference type="InterPro" id="IPR013324">
    <property type="entry name" value="RNA_pol_sigma_r3/r4-like"/>
</dbReference>
<gene>
    <name evidence="1" type="ORF">KSF_070590</name>
</gene>
<dbReference type="SUPFAM" id="SSF88659">
    <property type="entry name" value="Sigma3 and sigma4 domains of RNA polymerase sigma factors"/>
    <property type="match status" value="1"/>
</dbReference>
<dbReference type="Gene3D" id="1.10.10.10">
    <property type="entry name" value="Winged helix-like DNA-binding domain superfamily/Winged helix DNA-binding domain"/>
    <property type="match status" value="1"/>
</dbReference>
<dbReference type="Proteomes" id="UP000597444">
    <property type="component" value="Unassembled WGS sequence"/>
</dbReference>
<organism evidence="1 2">
    <name type="scientific">Reticulibacter mediterranei</name>
    <dbReference type="NCBI Taxonomy" id="2778369"/>
    <lineage>
        <taxon>Bacteria</taxon>
        <taxon>Bacillati</taxon>
        <taxon>Chloroflexota</taxon>
        <taxon>Ktedonobacteria</taxon>
        <taxon>Ktedonobacterales</taxon>
        <taxon>Reticulibacteraceae</taxon>
        <taxon>Reticulibacter</taxon>
    </lineage>
</organism>